<organism evidence="1 2">
    <name type="scientific">Channa argus</name>
    <name type="common">Northern snakehead</name>
    <name type="synonym">Ophicephalus argus</name>
    <dbReference type="NCBI Taxonomy" id="215402"/>
    <lineage>
        <taxon>Eukaryota</taxon>
        <taxon>Metazoa</taxon>
        <taxon>Chordata</taxon>
        <taxon>Craniata</taxon>
        <taxon>Vertebrata</taxon>
        <taxon>Euteleostomi</taxon>
        <taxon>Actinopterygii</taxon>
        <taxon>Neopterygii</taxon>
        <taxon>Teleostei</taxon>
        <taxon>Neoteleostei</taxon>
        <taxon>Acanthomorphata</taxon>
        <taxon>Anabantaria</taxon>
        <taxon>Anabantiformes</taxon>
        <taxon>Channoidei</taxon>
        <taxon>Channidae</taxon>
        <taxon>Channa</taxon>
    </lineage>
</organism>
<evidence type="ECO:0000313" key="2">
    <source>
        <dbReference type="Proteomes" id="UP000503349"/>
    </source>
</evidence>
<dbReference type="AlphaFoldDB" id="A0A6G1QFS6"/>
<proteinExistence type="predicted"/>
<reference evidence="1 2" key="1">
    <citation type="submission" date="2019-02" db="EMBL/GenBank/DDBJ databases">
        <title>Opniocepnalus argus genome.</title>
        <authorList>
            <person name="Zhou C."/>
            <person name="Xiao S."/>
        </authorList>
    </citation>
    <scope>NUCLEOTIDE SEQUENCE [LARGE SCALE GENOMIC DNA]</scope>
    <source>
        <strain evidence="1">OARG1902GOOAL</strain>
        <tissue evidence="1">Muscle</tissue>
    </source>
</reference>
<dbReference type="EMBL" id="CM015727">
    <property type="protein sequence ID" value="KAF3701183.1"/>
    <property type="molecule type" value="Genomic_DNA"/>
</dbReference>
<gene>
    <name evidence="1" type="ORF">EXN66_Car016871</name>
</gene>
<accession>A0A6G1QFS6</accession>
<name>A0A6G1QFS6_CHAAH</name>
<dbReference type="Proteomes" id="UP000503349">
    <property type="component" value="Chromosome 16"/>
</dbReference>
<sequence>MSDFFHLQNIPDQLLFQDNSCSISLPIQNNLNLAPKRRVFLPFHLVSWTHSMSTFLLCIMSTNSLAFPVIVPTFKVPTVSPTLMTHGLFSLCLQTSLSPLLL</sequence>
<protein>
    <submittedName>
        <fullName evidence="1">Uncharacterized protein</fullName>
    </submittedName>
</protein>
<keyword evidence="2" id="KW-1185">Reference proteome</keyword>
<reference evidence="2" key="2">
    <citation type="submission" date="2019-02" db="EMBL/GenBank/DDBJ databases">
        <title>Opniocepnalus argus Var Kimnra genome.</title>
        <authorList>
            <person name="Zhou C."/>
            <person name="Xiao S."/>
        </authorList>
    </citation>
    <scope>NUCLEOTIDE SEQUENCE [LARGE SCALE GENOMIC DNA]</scope>
</reference>
<evidence type="ECO:0000313" key="1">
    <source>
        <dbReference type="EMBL" id="KAF3701183.1"/>
    </source>
</evidence>